<sequence>MTTSKEPLGGMPVAAAPTWTNPQVGMFALIASTYNQYGPESLPVLTEGFKHLGRRTGEDMLAHNLVGRDCSPTEWGRFTHQLMDLTGMYVYEEIIATDEVYEFVVPAKVWPYHEPFEYLKAPSEACDICADWDRGCLETVSPRIVMTQPECSGRGDDVCRWRYELVPGGH</sequence>
<proteinExistence type="predicted"/>
<name>A0A7W4VWK4_9ACTN</name>
<protein>
    <recommendedName>
        <fullName evidence="3">4-vinyl reductase 4VR domain-containing protein</fullName>
    </recommendedName>
</protein>
<organism evidence="1 2">
    <name type="scientific">Nocardioides soli</name>
    <dbReference type="NCBI Taxonomy" id="1036020"/>
    <lineage>
        <taxon>Bacteria</taxon>
        <taxon>Bacillati</taxon>
        <taxon>Actinomycetota</taxon>
        <taxon>Actinomycetes</taxon>
        <taxon>Propionibacteriales</taxon>
        <taxon>Nocardioidaceae</taxon>
        <taxon>Nocardioides</taxon>
    </lineage>
</organism>
<comment type="caution">
    <text evidence="1">The sequence shown here is derived from an EMBL/GenBank/DDBJ whole genome shotgun (WGS) entry which is preliminary data.</text>
</comment>
<reference evidence="1 2" key="1">
    <citation type="submission" date="2020-08" db="EMBL/GenBank/DDBJ databases">
        <title>Sequencing the genomes of 1000 actinobacteria strains.</title>
        <authorList>
            <person name="Klenk H.-P."/>
        </authorList>
    </citation>
    <scope>NUCLEOTIDE SEQUENCE [LARGE SCALE GENOMIC DNA]</scope>
    <source>
        <strain evidence="1 2">DSM 105498</strain>
    </source>
</reference>
<evidence type="ECO:0000313" key="2">
    <source>
        <dbReference type="Proteomes" id="UP000589626"/>
    </source>
</evidence>
<dbReference type="AlphaFoldDB" id="A0A7W4VWK4"/>
<accession>A0A7W4VWK4</accession>
<dbReference type="Proteomes" id="UP000589626">
    <property type="component" value="Unassembled WGS sequence"/>
</dbReference>
<evidence type="ECO:0000313" key="1">
    <source>
        <dbReference type="EMBL" id="MBB3043102.1"/>
    </source>
</evidence>
<dbReference type="EMBL" id="JACHWR010000002">
    <property type="protein sequence ID" value="MBB3043102.1"/>
    <property type="molecule type" value="Genomic_DNA"/>
</dbReference>
<evidence type="ECO:0008006" key="3">
    <source>
        <dbReference type="Google" id="ProtNLM"/>
    </source>
</evidence>
<dbReference type="RefSeq" id="WP_183592989.1">
    <property type="nucleotide sequence ID" value="NZ_JACHWR010000002.1"/>
</dbReference>
<gene>
    <name evidence="1" type="ORF">FHU40_002920</name>
</gene>
<keyword evidence="2" id="KW-1185">Reference proteome</keyword>